<dbReference type="Proteomes" id="UP001597373">
    <property type="component" value="Unassembled WGS sequence"/>
</dbReference>
<proteinExistence type="predicted"/>
<gene>
    <name evidence="1" type="ORF">ACFSMZ_11065</name>
</gene>
<protein>
    <submittedName>
        <fullName evidence="1">Uncharacterized protein</fullName>
    </submittedName>
</protein>
<accession>A0ABW5DGR0</accession>
<evidence type="ECO:0000313" key="2">
    <source>
        <dbReference type="Proteomes" id="UP001597373"/>
    </source>
</evidence>
<reference evidence="2" key="1">
    <citation type="journal article" date="2019" name="Int. J. Syst. Evol. Microbiol.">
        <title>The Global Catalogue of Microorganisms (GCM) 10K type strain sequencing project: providing services to taxonomists for standard genome sequencing and annotation.</title>
        <authorList>
            <consortium name="The Broad Institute Genomics Platform"/>
            <consortium name="The Broad Institute Genome Sequencing Center for Infectious Disease"/>
            <person name="Wu L."/>
            <person name="Ma J."/>
        </authorList>
    </citation>
    <scope>NUCLEOTIDE SEQUENCE [LARGE SCALE GENOMIC DNA]</scope>
    <source>
        <strain evidence="2">KCTC 23707</strain>
    </source>
</reference>
<evidence type="ECO:0000313" key="1">
    <source>
        <dbReference type="EMBL" id="MFD2260302.1"/>
    </source>
</evidence>
<name>A0ABW5DGR0_9HYPH</name>
<sequence length="77" mass="8649">MGYGPYENIKLRLTERDQLMKAVHKLMAAGISEDLIPTHLVRAFYVDMDELNSVLRSIAQAQQAKTSSVETLLQQTA</sequence>
<organism evidence="1 2">
    <name type="scientific">Chelativorans composti</name>
    <dbReference type="NCBI Taxonomy" id="768533"/>
    <lineage>
        <taxon>Bacteria</taxon>
        <taxon>Pseudomonadati</taxon>
        <taxon>Pseudomonadota</taxon>
        <taxon>Alphaproteobacteria</taxon>
        <taxon>Hyphomicrobiales</taxon>
        <taxon>Phyllobacteriaceae</taxon>
        <taxon>Chelativorans</taxon>
    </lineage>
</organism>
<keyword evidence="2" id="KW-1185">Reference proteome</keyword>
<comment type="caution">
    <text evidence="1">The sequence shown here is derived from an EMBL/GenBank/DDBJ whole genome shotgun (WGS) entry which is preliminary data.</text>
</comment>
<dbReference type="EMBL" id="JBHUIR010000038">
    <property type="protein sequence ID" value="MFD2260302.1"/>
    <property type="molecule type" value="Genomic_DNA"/>
</dbReference>
<dbReference type="RefSeq" id="WP_165278609.1">
    <property type="nucleotide sequence ID" value="NZ_BAABGS010000021.1"/>
</dbReference>